<protein>
    <submittedName>
        <fullName evidence="1">Uncharacterized protein</fullName>
    </submittedName>
</protein>
<name>A0A7C9VQS2_9BRAD</name>
<dbReference type="AlphaFoldDB" id="A0A7C9VQS2"/>
<keyword evidence="2" id="KW-1185">Reference proteome</keyword>
<gene>
    <name evidence="1" type="ORF">G4V63_22805</name>
</gene>
<proteinExistence type="predicted"/>
<organism evidence="1 2">
    <name type="scientific">Candidatus Afipia apatlaquensis</name>
    <dbReference type="NCBI Taxonomy" id="2712852"/>
    <lineage>
        <taxon>Bacteria</taxon>
        <taxon>Pseudomonadati</taxon>
        <taxon>Pseudomonadota</taxon>
        <taxon>Alphaproteobacteria</taxon>
        <taxon>Hyphomicrobiales</taxon>
        <taxon>Nitrobacteraceae</taxon>
        <taxon>Afipia</taxon>
    </lineage>
</organism>
<evidence type="ECO:0000313" key="2">
    <source>
        <dbReference type="Proteomes" id="UP000480266"/>
    </source>
</evidence>
<sequence length="83" mass="9119">MGPRLSRKSVQIENWATDTLLRANLIAACPNHGYMRLRFNHAALDYAHALAEHSPFPGISAGRAREAIDEVLDGLSDDCPDCD</sequence>
<evidence type="ECO:0000313" key="1">
    <source>
        <dbReference type="EMBL" id="NGX97933.1"/>
    </source>
</evidence>
<dbReference type="EMBL" id="JAAMRR010001161">
    <property type="protein sequence ID" value="NGX97933.1"/>
    <property type="molecule type" value="Genomic_DNA"/>
</dbReference>
<accession>A0A7C9VQS2</accession>
<dbReference type="Proteomes" id="UP000480266">
    <property type="component" value="Unassembled WGS sequence"/>
</dbReference>
<reference evidence="1" key="1">
    <citation type="submission" date="2020-02" db="EMBL/GenBank/DDBJ databases">
        <title>Draft genome sequence of Candidatus Afipia apatlaquensis IBT-C3, a potential strain for decolorization of textile dyes.</title>
        <authorList>
            <person name="Sanchez-Reyes A."/>
            <person name="Breton-Deval L."/>
            <person name="Mangelson H."/>
            <person name="Sanchez-Flores A."/>
        </authorList>
    </citation>
    <scope>NUCLEOTIDE SEQUENCE [LARGE SCALE GENOMIC DNA]</scope>
    <source>
        <strain evidence="1">IBT-C3</strain>
    </source>
</reference>
<comment type="caution">
    <text evidence="1">The sequence shown here is derived from an EMBL/GenBank/DDBJ whole genome shotgun (WGS) entry which is preliminary data.</text>
</comment>